<reference evidence="1" key="1">
    <citation type="submission" date="2021-01" db="EMBL/GenBank/DDBJ databases">
        <authorList>
            <person name="Corre E."/>
            <person name="Pelletier E."/>
            <person name="Niang G."/>
            <person name="Scheremetjew M."/>
            <person name="Finn R."/>
            <person name="Kale V."/>
            <person name="Holt S."/>
            <person name="Cochrane G."/>
            <person name="Meng A."/>
            <person name="Brown T."/>
            <person name="Cohen L."/>
        </authorList>
    </citation>
    <scope>NUCLEOTIDE SEQUENCE</scope>
    <source>
        <strain evidence="1">CCMP1320</strain>
    </source>
</reference>
<name>A0A7S3QVG0_DUNTE</name>
<evidence type="ECO:0000313" key="1">
    <source>
        <dbReference type="EMBL" id="CAE0494218.1"/>
    </source>
</evidence>
<proteinExistence type="predicted"/>
<organism evidence="1">
    <name type="scientific">Dunaliella tertiolecta</name>
    <name type="common">Green alga</name>
    <dbReference type="NCBI Taxonomy" id="3047"/>
    <lineage>
        <taxon>Eukaryota</taxon>
        <taxon>Viridiplantae</taxon>
        <taxon>Chlorophyta</taxon>
        <taxon>core chlorophytes</taxon>
        <taxon>Chlorophyceae</taxon>
        <taxon>CS clade</taxon>
        <taxon>Chlamydomonadales</taxon>
        <taxon>Dunaliellaceae</taxon>
        <taxon>Dunaliella</taxon>
    </lineage>
</organism>
<dbReference type="AlphaFoldDB" id="A0A7S3QVG0"/>
<dbReference type="PANTHER" id="PTHR35716">
    <property type="entry name" value="OS05G0574700 PROTEIN-RELATED"/>
    <property type="match status" value="1"/>
</dbReference>
<protein>
    <submittedName>
        <fullName evidence="1">Uncharacterized protein</fullName>
    </submittedName>
</protein>
<sequence length="258" mass="27785">MQKAHSCLQQVGRIAEFAHRPAPYRQRARPRTACCSSQQPQDADLAGAFSSFLLQSGQAGQRAPVTPSPLLPPHSVVAAQMEALQRNDYPEADAGLQTAYRFSKPYGSESLMIGQVPSSFSRVRSWGAAEEWLTPKEFASVLNSPPYHPMVGCESWRAASGIVFTSTRHNNKAVQAVHVTAAPTLYPPFPGASSFGQDDHPGLCNTGGDSVFGVSSSIQGASSKPKVHTFTFCLERVDEGALKGIWYTVGVRVGDYTV</sequence>
<dbReference type="EMBL" id="HBIP01015936">
    <property type="protein sequence ID" value="CAE0494218.1"/>
    <property type="molecule type" value="Transcribed_RNA"/>
</dbReference>
<accession>A0A7S3QVG0</accession>
<gene>
    <name evidence="1" type="ORF">DTER00134_LOCUS9291</name>
</gene>
<dbReference type="PANTHER" id="PTHR35716:SF4">
    <property type="entry name" value="ARGININE DECARBOXYLASE"/>
    <property type="match status" value="1"/>
</dbReference>